<feature type="non-terminal residue" evidence="1">
    <location>
        <position position="1"/>
    </location>
</feature>
<proteinExistence type="predicted"/>
<evidence type="ECO:0000313" key="1">
    <source>
        <dbReference type="EMBL" id="SBS56826.1"/>
    </source>
</evidence>
<name>A0A1A8VAG1_NOTFU</name>
<sequence length="88" mass="9279">GGGAGGCPGQLPSLSHFSDGCTASLTSCKSQLCFQLHHCPLLHAAQPRSGADTQPATRWRQKFQGFPQGRLHFTAPASPLSRGHILIS</sequence>
<accession>A0A1A8VAG1</accession>
<protein>
    <submittedName>
        <fullName evidence="1">Si:dkey-33i11.1</fullName>
    </submittedName>
</protein>
<reference evidence="1" key="2">
    <citation type="submission" date="2016-06" db="EMBL/GenBank/DDBJ databases">
        <title>The genome of a short-lived fish provides insights into sex chromosome evolution and the genetic control of aging.</title>
        <authorList>
            <person name="Reichwald K."/>
            <person name="Felder M."/>
            <person name="Petzold A."/>
            <person name="Koch P."/>
            <person name="Groth M."/>
            <person name="Platzer M."/>
        </authorList>
    </citation>
    <scope>NUCLEOTIDE SEQUENCE</scope>
    <source>
        <tissue evidence="1">Brain</tissue>
    </source>
</reference>
<reference evidence="1" key="1">
    <citation type="submission" date="2016-05" db="EMBL/GenBank/DDBJ databases">
        <authorList>
            <person name="Lavstsen T."/>
            <person name="Jespersen J.S."/>
        </authorList>
    </citation>
    <scope>NUCLEOTIDE SEQUENCE</scope>
    <source>
        <tissue evidence="1">Brain</tissue>
    </source>
</reference>
<organism evidence="1">
    <name type="scientific">Nothobranchius furzeri</name>
    <name type="common">Turquoise killifish</name>
    <dbReference type="NCBI Taxonomy" id="105023"/>
    <lineage>
        <taxon>Eukaryota</taxon>
        <taxon>Metazoa</taxon>
        <taxon>Chordata</taxon>
        <taxon>Craniata</taxon>
        <taxon>Vertebrata</taxon>
        <taxon>Euteleostomi</taxon>
        <taxon>Actinopterygii</taxon>
        <taxon>Neopterygii</taxon>
        <taxon>Teleostei</taxon>
        <taxon>Neoteleostei</taxon>
        <taxon>Acanthomorphata</taxon>
        <taxon>Ovalentaria</taxon>
        <taxon>Atherinomorphae</taxon>
        <taxon>Cyprinodontiformes</taxon>
        <taxon>Nothobranchiidae</taxon>
        <taxon>Nothobranchius</taxon>
    </lineage>
</organism>
<dbReference type="EMBL" id="HAEJ01016369">
    <property type="protein sequence ID" value="SBS56826.1"/>
    <property type="molecule type" value="Transcribed_RNA"/>
</dbReference>
<dbReference type="EMBL" id="HADY01015533">
    <property type="protein sequence ID" value="SBP54018.1"/>
    <property type="molecule type" value="Transcribed_RNA"/>
</dbReference>
<dbReference type="AlphaFoldDB" id="A0A1A8VAG1"/>
<gene>
    <name evidence="1" type="primary">SI:DKEY-33I11.1</name>
</gene>